<dbReference type="CDD" id="cd03112">
    <property type="entry name" value="CobW-like"/>
    <property type="match status" value="1"/>
</dbReference>
<reference evidence="2 3" key="1">
    <citation type="submission" date="2016-01" db="EMBL/GenBank/DDBJ databases">
        <title>Genome sequence of the yeast Holleya sinecauda.</title>
        <authorList>
            <person name="Dietrich F.S."/>
        </authorList>
    </citation>
    <scope>NUCLEOTIDE SEQUENCE [LARGE SCALE GENOMIC DNA]</scope>
    <source>
        <strain evidence="2 3">ATCC 58844</strain>
    </source>
</reference>
<organism evidence="2 3">
    <name type="scientific">Eremothecium sinecaudum</name>
    <dbReference type="NCBI Taxonomy" id="45286"/>
    <lineage>
        <taxon>Eukaryota</taxon>
        <taxon>Fungi</taxon>
        <taxon>Dikarya</taxon>
        <taxon>Ascomycota</taxon>
        <taxon>Saccharomycotina</taxon>
        <taxon>Saccharomycetes</taxon>
        <taxon>Saccharomycetales</taxon>
        <taxon>Saccharomycetaceae</taxon>
        <taxon>Eremothecium</taxon>
    </lineage>
</organism>
<dbReference type="OrthoDB" id="258627at2759"/>
<dbReference type="STRING" id="45286.A0A0X8HWD2"/>
<dbReference type="GeneID" id="28726051"/>
<protein>
    <submittedName>
        <fullName evidence="2">HHL080Wp</fullName>
    </submittedName>
</protein>
<dbReference type="Gene3D" id="3.40.50.300">
    <property type="entry name" value="P-loop containing nucleotide triphosphate hydrolases"/>
    <property type="match status" value="1"/>
</dbReference>
<dbReference type="Gene3D" id="3.30.1220.10">
    <property type="entry name" value="CobW-like, C-terminal domain"/>
    <property type="match status" value="1"/>
</dbReference>
<sequence>MALKNFNYNEEDDGVLPPLVTGEEDNLAKILSNLKTDGGVNIVSEEKIKLANKQVDGDDNIDRRIPVTIITGYLGSGKSTLLENIVLKGSDMRIAVILNEFGDSSLIEKSMTIRNRGESYEEWLDLGNGCLCCSLKDVGVKAIEAMVKRAPNSIDYILLETSGIADPVPIAKMFWQDEGLNSNIYIDGIVTVIDSENILSCIDDIAPDAHWHGENVLLEDNITIAHLQIAMADVLILNKIDRVKGPEDAAIKAIEERINGINAAAPIHRAEFGNLELEKILNLHAFGASSVVESHPTFHDPRIHTITLTCRRLRDMNEQLKVEDFLQSLLWKDHGRDTQFKIKRDFEVHRTKALLIVGEEYKVLQGVRDTYDIFPGTEVPGVSCCRFVLIGKYLDQEYFQDLLNTSII</sequence>
<dbReference type="AlphaFoldDB" id="A0A0X8HWD2"/>
<proteinExistence type="predicted"/>
<dbReference type="InterPro" id="IPR003495">
    <property type="entry name" value="CobW/HypB/UreG_nucleotide-bd"/>
</dbReference>
<dbReference type="RefSeq" id="XP_017989686.1">
    <property type="nucleotide sequence ID" value="XM_018134042.1"/>
</dbReference>
<feature type="domain" description="CobW/HypB/UreG nucleotide-binding" evidence="1">
    <location>
        <begin position="66"/>
        <end position="268"/>
    </location>
</feature>
<evidence type="ECO:0000259" key="1">
    <source>
        <dbReference type="Pfam" id="PF02492"/>
    </source>
</evidence>
<dbReference type="Proteomes" id="UP000243052">
    <property type="component" value="Chromosome viii"/>
</dbReference>
<dbReference type="PANTHER" id="PTHR13748">
    <property type="entry name" value="COBW-RELATED"/>
    <property type="match status" value="1"/>
</dbReference>
<keyword evidence="3" id="KW-1185">Reference proteome</keyword>
<dbReference type="InterPro" id="IPR027417">
    <property type="entry name" value="P-loop_NTPase"/>
</dbReference>
<dbReference type="InterPro" id="IPR051316">
    <property type="entry name" value="Zinc-reg_GTPase_activator"/>
</dbReference>
<dbReference type="InterPro" id="IPR036627">
    <property type="entry name" value="CobW-likC_sf"/>
</dbReference>
<dbReference type="PANTHER" id="PTHR13748:SF31">
    <property type="entry name" value="ZINC-REGULATED GTPASE METALLOPROTEIN ACTIVATOR 1A-RELATED"/>
    <property type="match status" value="1"/>
</dbReference>
<evidence type="ECO:0000313" key="2">
    <source>
        <dbReference type="EMBL" id="AMD22690.1"/>
    </source>
</evidence>
<gene>
    <name evidence="2" type="ORF">AW171_hschr84741</name>
</gene>
<dbReference type="GO" id="GO:0005737">
    <property type="term" value="C:cytoplasm"/>
    <property type="evidence" value="ECO:0007669"/>
    <property type="project" value="TreeGrafter"/>
</dbReference>
<dbReference type="SUPFAM" id="SSF52540">
    <property type="entry name" value="P-loop containing nucleoside triphosphate hydrolases"/>
    <property type="match status" value="1"/>
</dbReference>
<accession>A0A0X8HWD2</accession>
<dbReference type="Pfam" id="PF02492">
    <property type="entry name" value="cobW"/>
    <property type="match status" value="1"/>
</dbReference>
<dbReference type="EMBL" id="CP014248">
    <property type="protein sequence ID" value="AMD22690.1"/>
    <property type="molecule type" value="Genomic_DNA"/>
</dbReference>
<dbReference type="SUPFAM" id="SSF90002">
    <property type="entry name" value="Hypothetical protein YjiA, C-terminal domain"/>
    <property type="match status" value="1"/>
</dbReference>
<evidence type="ECO:0000313" key="3">
    <source>
        <dbReference type="Proteomes" id="UP000243052"/>
    </source>
</evidence>
<name>A0A0X8HWD2_9SACH</name>